<reference evidence="17 18" key="1">
    <citation type="submission" date="2018-09" db="EMBL/GenBank/DDBJ databases">
        <authorList>
            <person name="Postec A."/>
        </authorList>
    </citation>
    <scope>NUCLEOTIDE SEQUENCE [LARGE SCALE GENOMIC DNA]</scope>
    <source>
        <strain evidence="17">70B-A</strain>
    </source>
</reference>
<dbReference type="GO" id="GO:0006261">
    <property type="term" value="P:DNA-templated DNA replication"/>
    <property type="evidence" value="ECO:0007669"/>
    <property type="project" value="UniProtKB-UniRule"/>
</dbReference>
<name>A0A3P7SA71_9FIRM</name>
<dbReference type="NCBIfam" id="NF002677">
    <property type="entry name" value="PRK02406.1"/>
    <property type="match status" value="1"/>
</dbReference>
<evidence type="ECO:0000256" key="8">
    <source>
        <dbReference type="ARBA" id="ARBA00022723"/>
    </source>
</evidence>
<dbReference type="GO" id="GO:0005829">
    <property type="term" value="C:cytosol"/>
    <property type="evidence" value="ECO:0007669"/>
    <property type="project" value="TreeGrafter"/>
</dbReference>
<dbReference type="EMBL" id="LR130778">
    <property type="protein sequence ID" value="VDN48779.1"/>
    <property type="molecule type" value="Genomic_DNA"/>
</dbReference>
<evidence type="ECO:0000256" key="12">
    <source>
        <dbReference type="ARBA" id="ARBA00023125"/>
    </source>
</evidence>
<dbReference type="InterPro" id="IPR036775">
    <property type="entry name" value="DNA_pol_Y-fam_lit_finger_sf"/>
</dbReference>
<dbReference type="SUPFAM" id="SSF56672">
    <property type="entry name" value="DNA/RNA polymerases"/>
    <property type="match status" value="1"/>
</dbReference>
<evidence type="ECO:0000256" key="6">
    <source>
        <dbReference type="ARBA" id="ARBA00022695"/>
    </source>
</evidence>
<comment type="subcellular location">
    <subcellularLocation>
        <location evidence="1 15">Cytoplasm</location>
    </subcellularLocation>
</comment>
<gene>
    <name evidence="15 17" type="primary">dinB</name>
    <name evidence="17" type="ORF">PATL70BA_2872</name>
</gene>
<evidence type="ECO:0000256" key="13">
    <source>
        <dbReference type="ARBA" id="ARBA00023204"/>
    </source>
</evidence>
<dbReference type="OrthoDB" id="9808813at2"/>
<dbReference type="FunFam" id="3.30.1490.100:FF:000004">
    <property type="entry name" value="DNA polymerase IV"/>
    <property type="match status" value="1"/>
</dbReference>
<feature type="active site" evidence="15">
    <location>
        <position position="107"/>
    </location>
</feature>
<dbReference type="SUPFAM" id="SSF100879">
    <property type="entry name" value="Lesion bypass DNA polymerase (Y-family), little finger domain"/>
    <property type="match status" value="1"/>
</dbReference>
<evidence type="ECO:0000256" key="5">
    <source>
        <dbReference type="ARBA" id="ARBA00022679"/>
    </source>
</evidence>
<keyword evidence="5 15" id="KW-0808">Transferase</keyword>
<dbReference type="InterPro" id="IPR017961">
    <property type="entry name" value="DNA_pol_Y-fam_little_finger"/>
</dbReference>
<evidence type="ECO:0000256" key="2">
    <source>
        <dbReference type="ARBA" id="ARBA00010945"/>
    </source>
</evidence>
<dbReference type="Gene3D" id="1.10.150.20">
    <property type="entry name" value="5' to 3' exonuclease, C-terminal subdomain"/>
    <property type="match status" value="1"/>
</dbReference>
<dbReference type="PANTHER" id="PTHR11076">
    <property type="entry name" value="DNA REPAIR POLYMERASE UMUC / TRANSFERASE FAMILY MEMBER"/>
    <property type="match status" value="1"/>
</dbReference>
<keyword evidence="9 15" id="KW-0227">DNA damage</keyword>
<dbReference type="NCBIfam" id="NF002492">
    <property type="entry name" value="PRK01810.1"/>
    <property type="match status" value="1"/>
</dbReference>
<feature type="binding site" evidence="15">
    <location>
        <position position="10"/>
    </location>
    <ligand>
        <name>Mg(2+)</name>
        <dbReference type="ChEBI" id="CHEBI:18420"/>
    </ligand>
</feature>
<dbReference type="InterPro" id="IPR043502">
    <property type="entry name" value="DNA/RNA_pol_sf"/>
</dbReference>
<comment type="subunit">
    <text evidence="15">Monomer.</text>
</comment>
<evidence type="ECO:0000256" key="11">
    <source>
        <dbReference type="ARBA" id="ARBA00022932"/>
    </source>
</evidence>
<feature type="site" description="Substrate discrimination" evidence="15">
    <location>
        <position position="15"/>
    </location>
</feature>
<dbReference type="InterPro" id="IPR050116">
    <property type="entry name" value="DNA_polymerase-Y"/>
</dbReference>
<dbReference type="PANTHER" id="PTHR11076:SF33">
    <property type="entry name" value="DNA POLYMERASE KAPPA"/>
    <property type="match status" value="1"/>
</dbReference>
<dbReference type="Gene3D" id="3.30.70.270">
    <property type="match status" value="1"/>
</dbReference>
<evidence type="ECO:0000256" key="15">
    <source>
        <dbReference type="HAMAP-Rule" id="MF_01113"/>
    </source>
</evidence>
<evidence type="ECO:0000256" key="9">
    <source>
        <dbReference type="ARBA" id="ARBA00022763"/>
    </source>
</evidence>
<dbReference type="InterPro" id="IPR001126">
    <property type="entry name" value="UmuC"/>
</dbReference>
<comment type="function">
    <text evidence="15">Poorly processive, error-prone DNA polymerase involved in untargeted mutagenesis. Copies undamaged DNA at stalled replication forks, which arise in vivo from mismatched or misaligned primer ends. These misaligned primers can be extended by PolIV. Exhibits no 3'-5' exonuclease (proofreading) activity. May be involved in translesional synthesis, in conjunction with the beta clamp from PolIII.</text>
</comment>
<keyword evidence="8 15" id="KW-0479">Metal-binding</keyword>
<dbReference type="Proteomes" id="UP000279029">
    <property type="component" value="Chromosome"/>
</dbReference>
<evidence type="ECO:0000313" key="17">
    <source>
        <dbReference type="EMBL" id="VDN48779.1"/>
    </source>
</evidence>
<dbReference type="InterPro" id="IPR022880">
    <property type="entry name" value="DNApol_IV"/>
</dbReference>
<dbReference type="KEGG" id="cbar:PATL70BA_2872"/>
<dbReference type="AlphaFoldDB" id="A0A3P7SA71"/>
<dbReference type="GO" id="GO:0000287">
    <property type="term" value="F:magnesium ion binding"/>
    <property type="evidence" value="ECO:0007669"/>
    <property type="project" value="UniProtKB-UniRule"/>
</dbReference>
<keyword evidence="12 15" id="KW-0238">DNA-binding</keyword>
<dbReference type="GO" id="GO:0006281">
    <property type="term" value="P:DNA repair"/>
    <property type="evidence" value="ECO:0007669"/>
    <property type="project" value="UniProtKB-UniRule"/>
</dbReference>
<dbReference type="Gene3D" id="3.30.1490.100">
    <property type="entry name" value="DNA polymerase, Y-family, little finger domain"/>
    <property type="match status" value="1"/>
</dbReference>
<keyword evidence="6 15" id="KW-0548">Nucleotidyltransferase</keyword>
<protein>
    <recommendedName>
        <fullName evidence="15">DNA polymerase IV</fullName>
        <shortName evidence="15">Pol IV</shortName>
        <ecNumber evidence="15">2.7.7.7</ecNumber>
    </recommendedName>
</protein>
<dbReference type="Pfam" id="PF11799">
    <property type="entry name" value="IMS_C"/>
    <property type="match status" value="1"/>
</dbReference>
<dbReference type="InterPro" id="IPR053848">
    <property type="entry name" value="IMS_HHH_1"/>
</dbReference>
<dbReference type="CDD" id="cd03586">
    <property type="entry name" value="PolY_Pol_IV_kappa"/>
    <property type="match status" value="1"/>
</dbReference>
<evidence type="ECO:0000256" key="4">
    <source>
        <dbReference type="ARBA" id="ARBA00022490"/>
    </source>
</evidence>
<dbReference type="GO" id="GO:0042276">
    <property type="term" value="P:error-prone translesion synthesis"/>
    <property type="evidence" value="ECO:0007669"/>
    <property type="project" value="TreeGrafter"/>
</dbReference>
<keyword evidence="13 15" id="KW-0234">DNA repair</keyword>
<evidence type="ECO:0000313" key="18">
    <source>
        <dbReference type="Proteomes" id="UP000279029"/>
    </source>
</evidence>
<dbReference type="GO" id="GO:0003684">
    <property type="term" value="F:damaged DNA binding"/>
    <property type="evidence" value="ECO:0007669"/>
    <property type="project" value="InterPro"/>
</dbReference>
<sequence>MCPKTIFHIDMNAFFASCEQARDPGLKQIPLIVGGDPKTRRGIVLAASYDAKAYGVKTTMLIHEAMRLCPNGKVIAASHGLYVEMSKKVMAIFDNYTPLKQQVSIDEAFLDMTGSEHLFGEPIVAAKRIQEDILNQLDLPCSVGIANNKLLAKMASEYEKPMGITTLFEVDFREKIWPLEVGDLYGVGRKTVPKLRTMGIKTIGDLANAKVNVLVDVFGYKTGMYMHESANGIGTDMVDGSVEQPKSIGNEMTYSKDIKEMRLIQEEILLLADRVGYRLRRKMLSGKTVTVKLKYSDFTVMTRSKTLDAPTHHTEIIYETAMTLIHQAWSKKPIRLLGVTVSGFDASDYHQVSLFDMEMTTEKAEVDHMLDEIRNKYGYNSIKRATLLDKKPPK</sequence>
<dbReference type="GO" id="GO:0003887">
    <property type="term" value="F:DNA-directed DNA polymerase activity"/>
    <property type="evidence" value="ECO:0007669"/>
    <property type="project" value="UniProtKB-UniRule"/>
</dbReference>
<dbReference type="HAMAP" id="MF_01113">
    <property type="entry name" value="DNApol_IV"/>
    <property type="match status" value="1"/>
</dbReference>
<comment type="catalytic activity">
    <reaction evidence="14 15">
        <text>DNA(n) + a 2'-deoxyribonucleoside 5'-triphosphate = DNA(n+1) + diphosphate</text>
        <dbReference type="Rhea" id="RHEA:22508"/>
        <dbReference type="Rhea" id="RHEA-COMP:17339"/>
        <dbReference type="Rhea" id="RHEA-COMP:17340"/>
        <dbReference type="ChEBI" id="CHEBI:33019"/>
        <dbReference type="ChEBI" id="CHEBI:61560"/>
        <dbReference type="ChEBI" id="CHEBI:173112"/>
        <dbReference type="EC" id="2.7.7.7"/>
    </reaction>
</comment>
<feature type="binding site" evidence="15">
    <location>
        <position position="106"/>
    </location>
    <ligand>
        <name>Mg(2+)</name>
        <dbReference type="ChEBI" id="CHEBI:18420"/>
    </ligand>
</feature>
<keyword evidence="11 15" id="KW-0239">DNA-directed DNA polymerase</keyword>
<evidence type="ECO:0000256" key="14">
    <source>
        <dbReference type="ARBA" id="ARBA00049244"/>
    </source>
</evidence>
<keyword evidence="7 15" id="KW-0235">DNA replication</keyword>
<dbReference type="InterPro" id="IPR043128">
    <property type="entry name" value="Rev_trsase/Diguanyl_cyclase"/>
</dbReference>
<evidence type="ECO:0000256" key="10">
    <source>
        <dbReference type="ARBA" id="ARBA00022842"/>
    </source>
</evidence>
<dbReference type="Gene3D" id="3.40.1170.60">
    <property type="match status" value="1"/>
</dbReference>
<dbReference type="GO" id="GO:0009432">
    <property type="term" value="P:SOS response"/>
    <property type="evidence" value="ECO:0007669"/>
    <property type="project" value="TreeGrafter"/>
</dbReference>
<comment type="cofactor">
    <cofactor evidence="15">
        <name>Mg(2+)</name>
        <dbReference type="ChEBI" id="CHEBI:18420"/>
    </cofactor>
    <text evidence="15">Binds 2 magnesium ions per subunit.</text>
</comment>
<keyword evidence="3 15" id="KW-0515">Mutator protein</keyword>
<dbReference type="Pfam" id="PF00817">
    <property type="entry name" value="IMS"/>
    <property type="match status" value="1"/>
</dbReference>
<accession>A0A3P7SA71</accession>
<keyword evidence="10 15" id="KW-0460">Magnesium</keyword>
<dbReference type="PROSITE" id="PS50173">
    <property type="entry name" value="UMUC"/>
    <property type="match status" value="1"/>
</dbReference>
<keyword evidence="4 15" id="KW-0963">Cytoplasm</keyword>
<evidence type="ECO:0000259" key="16">
    <source>
        <dbReference type="PROSITE" id="PS50173"/>
    </source>
</evidence>
<feature type="domain" description="UmuC" evidence="16">
    <location>
        <begin position="6"/>
        <end position="188"/>
    </location>
</feature>
<keyword evidence="18" id="KW-1185">Reference proteome</keyword>
<dbReference type="RefSeq" id="WP_125137862.1">
    <property type="nucleotide sequence ID" value="NZ_LR130778.1"/>
</dbReference>
<evidence type="ECO:0000256" key="7">
    <source>
        <dbReference type="ARBA" id="ARBA00022705"/>
    </source>
</evidence>
<dbReference type="EC" id="2.7.7.7" evidence="15"/>
<proteinExistence type="inferred from homology"/>
<comment type="similarity">
    <text evidence="2 15">Belongs to the DNA polymerase type-Y family.</text>
</comment>
<dbReference type="Pfam" id="PF21999">
    <property type="entry name" value="IMS_HHH_1"/>
    <property type="match status" value="1"/>
</dbReference>
<evidence type="ECO:0000256" key="3">
    <source>
        <dbReference type="ARBA" id="ARBA00022457"/>
    </source>
</evidence>
<evidence type="ECO:0000256" key="1">
    <source>
        <dbReference type="ARBA" id="ARBA00004496"/>
    </source>
</evidence>
<organism evidence="17 18">
    <name type="scientific">Petrocella atlantisensis</name>
    <dbReference type="NCBI Taxonomy" id="2173034"/>
    <lineage>
        <taxon>Bacteria</taxon>
        <taxon>Bacillati</taxon>
        <taxon>Bacillota</taxon>
        <taxon>Clostridia</taxon>
        <taxon>Lachnospirales</taxon>
        <taxon>Vallitaleaceae</taxon>
        <taxon>Petrocella</taxon>
    </lineage>
</organism>